<proteinExistence type="predicted"/>
<protein>
    <submittedName>
        <fullName evidence="1">Uncharacterized protein</fullName>
    </submittedName>
</protein>
<accession>A0A1E5G572</accession>
<dbReference type="CDD" id="cd00077">
    <property type="entry name" value="HDc"/>
    <property type="match status" value="1"/>
</dbReference>
<dbReference type="STRING" id="766136.BHF68_00870"/>
<evidence type="ECO:0000313" key="2">
    <source>
        <dbReference type="Proteomes" id="UP000094296"/>
    </source>
</evidence>
<comment type="caution">
    <text evidence="1">The sequence shown here is derived from an EMBL/GenBank/DDBJ whole genome shotgun (WGS) entry which is preliminary data.</text>
</comment>
<dbReference type="OrthoDB" id="68032at2"/>
<reference evidence="1 2" key="1">
    <citation type="submission" date="2016-09" db="EMBL/GenBank/DDBJ databases">
        <title>Draft genome sequence for the type strain of Desulfuribacillus alkaliarsenatis AHT28, an obligately anaerobic, sulfidogenic bacterium isolated from Russian soda lake sediments.</title>
        <authorList>
            <person name="Abin C.A."/>
            <person name="Hollibaugh J.T."/>
        </authorList>
    </citation>
    <scope>NUCLEOTIDE SEQUENCE [LARGE SCALE GENOMIC DNA]</scope>
    <source>
        <strain evidence="1 2">AHT28</strain>
    </source>
</reference>
<keyword evidence="2" id="KW-1185">Reference proteome</keyword>
<dbReference type="Gene3D" id="1.10.3210.10">
    <property type="entry name" value="Hypothetical protein af1432"/>
    <property type="match status" value="1"/>
</dbReference>
<dbReference type="SUPFAM" id="SSF109604">
    <property type="entry name" value="HD-domain/PDEase-like"/>
    <property type="match status" value="1"/>
</dbReference>
<name>A0A1E5G572_9FIRM</name>
<dbReference type="InterPro" id="IPR003607">
    <property type="entry name" value="HD/PDEase_dom"/>
</dbReference>
<dbReference type="Proteomes" id="UP000094296">
    <property type="component" value="Unassembled WGS sequence"/>
</dbReference>
<organism evidence="1 2">
    <name type="scientific">Desulfuribacillus alkaliarsenatis</name>
    <dbReference type="NCBI Taxonomy" id="766136"/>
    <lineage>
        <taxon>Bacteria</taxon>
        <taxon>Bacillati</taxon>
        <taxon>Bacillota</taxon>
        <taxon>Desulfuribacillia</taxon>
        <taxon>Desulfuribacillales</taxon>
        <taxon>Desulfuribacillaceae</taxon>
        <taxon>Desulfuribacillus</taxon>
    </lineage>
</organism>
<dbReference type="AlphaFoldDB" id="A0A1E5G572"/>
<sequence>MAAIGQRIKQLAWALTAHYKGIDEFQVCKQLNNQEQELFFAMSKPDQYHAFRVYETVLQHLEKDRNLSELEIQLLKKAALLHDVGRIKGEFTIAHKVLAVIIDRYIQKKPSAERQDIINRVITRRRPYFLYIYYKHPILSKQRLEQIGSHPLLIFLTEHHHSNLPVQQLIADVQIACEDKHTWQQLLTILRSADEQN</sequence>
<evidence type="ECO:0000313" key="1">
    <source>
        <dbReference type="EMBL" id="OEF98269.1"/>
    </source>
</evidence>
<dbReference type="RefSeq" id="WP_069641761.1">
    <property type="nucleotide sequence ID" value="NZ_MIJE01000001.1"/>
</dbReference>
<gene>
    <name evidence="1" type="ORF">BHF68_00870</name>
</gene>
<dbReference type="EMBL" id="MIJE01000001">
    <property type="protein sequence ID" value="OEF98269.1"/>
    <property type="molecule type" value="Genomic_DNA"/>
</dbReference>